<evidence type="ECO:0000256" key="2">
    <source>
        <dbReference type="ARBA" id="ARBA00022475"/>
    </source>
</evidence>
<proteinExistence type="predicted"/>
<evidence type="ECO:0000256" key="6">
    <source>
        <dbReference type="SAM" id="Phobius"/>
    </source>
</evidence>
<dbReference type="AlphaFoldDB" id="A0A7C4ETJ5"/>
<dbReference type="InterPro" id="IPR001851">
    <property type="entry name" value="ABC_transp_permease"/>
</dbReference>
<feature type="transmembrane region" description="Helical" evidence="6">
    <location>
        <begin position="124"/>
        <end position="142"/>
    </location>
</feature>
<feature type="transmembrane region" description="Helical" evidence="6">
    <location>
        <begin position="20"/>
        <end position="39"/>
    </location>
</feature>
<evidence type="ECO:0000256" key="1">
    <source>
        <dbReference type="ARBA" id="ARBA00004651"/>
    </source>
</evidence>
<comment type="subcellular location">
    <subcellularLocation>
        <location evidence="1">Cell membrane</location>
        <topology evidence="1">Multi-pass membrane protein</topology>
    </subcellularLocation>
</comment>
<evidence type="ECO:0000256" key="5">
    <source>
        <dbReference type="ARBA" id="ARBA00023136"/>
    </source>
</evidence>
<feature type="transmembrane region" description="Helical" evidence="6">
    <location>
        <begin position="259"/>
        <end position="284"/>
    </location>
</feature>
<name>A0A7C4ETJ5_9BACT</name>
<keyword evidence="5 6" id="KW-0472">Membrane</keyword>
<dbReference type="PANTHER" id="PTHR30482">
    <property type="entry name" value="HIGH-AFFINITY BRANCHED-CHAIN AMINO ACID TRANSPORT SYSTEM PERMEASE"/>
    <property type="match status" value="1"/>
</dbReference>
<feature type="transmembrane region" description="Helical" evidence="6">
    <location>
        <begin position="71"/>
        <end position="91"/>
    </location>
</feature>
<keyword evidence="4 6" id="KW-1133">Transmembrane helix</keyword>
<evidence type="ECO:0000256" key="3">
    <source>
        <dbReference type="ARBA" id="ARBA00022692"/>
    </source>
</evidence>
<dbReference type="PANTHER" id="PTHR30482:SF5">
    <property type="entry name" value="ABC TRANSPORTER PERMEASE PROTEIN"/>
    <property type="match status" value="1"/>
</dbReference>
<feature type="transmembrane region" description="Helical" evidence="6">
    <location>
        <begin position="222"/>
        <end position="239"/>
    </location>
</feature>
<reference evidence="7" key="1">
    <citation type="journal article" date="2020" name="mSystems">
        <title>Genome- and Community-Level Interaction Insights into Carbon Utilization and Element Cycling Functions of Hydrothermarchaeota in Hydrothermal Sediment.</title>
        <authorList>
            <person name="Zhou Z."/>
            <person name="Liu Y."/>
            <person name="Xu W."/>
            <person name="Pan J."/>
            <person name="Luo Z.H."/>
            <person name="Li M."/>
        </authorList>
    </citation>
    <scope>NUCLEOTIDE SEQUENCE [LARGE SCALE GENOMIC DNA]</scope>
    <source>
        <strain evidence="7">SpSt-769</strain>
    </source>
</reference>
<feature type="transmembrane region" description="Helical" evidence="6">
    <location>
        <begin position="173"/>
        <end position="192"/>
    </location>
</feature>
<feature type="transmembrane region" description="Helical" evidence="6">
    <location>
        <begin position="45"/>
        <end position="64"/>
    </location>
</feature>
<dbReference type="EMBL" id="DTGT01000190">
    <property type="protein sequence ID" value="HGH60871.1"/>
    <property type="molecule type" value="Genomic_DNA"/>
</dbReference>
<dbReference type="Pfam" id="PF02653">
    <property type="entry name" value="BPD_transp_2"/>
    <property type="match status" value="1"/>
</dbReference>
<keyword evidence="2" id="KW-1003">Cell membrane</keyword>
<feature type="transmembrane region" description="Helical" evidence="6">
    <location>
        <begin position="305"/>
        <end position="325"/>
    </location>
</feature>
<dbReference type="GO" id="GO:0005886">
    <property type="term" value="C:plasma membrane"/>
    <property type="evidence" value="ECO:0007669"/>
    <property type="project" value="UniProtKB-SubCell"/>
</dbReference>
<gene>
    <name evidence="7" type="ORF">ENV54_06195</name>
</gene>
<keyword evidence="3 6" id="KW-0812">Transmembrane</keyword>
<comment type="caution">
    <text evidence="7">The sequence shown here is derived from an EMBL/GenBank/DDBJ whole genome shotgun (WGS) entry which is preliminary data.</text>
</comment>
<dbReference type="CDD" id="cd06581">
    <property type="entry name" value="TM_PBP1_LivM_like"/>
    <property type="match status" value="1"/>
</dbReference>
<evidence type="ECO:0000313" key="7">
    <source>
        <dbReference type="EMBL" id="HGH60871.1"/>
    </source>
</evidence>
<organism evidence="7">
    <name type="scientific">Desulfomonile tiedjei</name>
    <dbReference type="NCBI Taxonomy" id="2358"/>
    <lineage>
        <taxon>Bacteria</taxon>
        <taxon>Pseudomonadati</taxon>
        <taxon>Thermodesulfobacteriota</taxon>
        <taxon>Desulfomonilia</taxon>
        <taxon>Desulfomonilales</taxon>
        <taxon>Desulfomonilaceae</taxon>
        <taxon>Desulfomonile</taxon>
    </lineage>
</organism>
<dbReference type="GO" id="GO:0015658">
    <property type="term" value="F:branched-chain amino acid transmembrane transporter activity"/>
    <property type="evidence" value="ECO:0007669"/>
    <property type="project" value="InterPro"/>
</dbReference>
<sequence length="348" mass="38189">MRSKTFKESYREDIRIFQTIWVRFWVVVFFVLLLSLPLWADPYLIYMVNISGIAIIAAIGLNILTGLTGQISLGHAAFVALGAYTSAILASRFAFPFWLAIPIGGISAAFFGILLGFPCLRLKGLYLAMATMSFGVVVEYGVTHWESVTMGVRGISVPAPSLFGCSMGDPNKLFYVTVFLVAILTLAAKNILRTRIGRAFVAIRDRDVAAEVIGVNLTRYKVMAFAISSFYGGVAGALYSYVTTYLHPENFTLLLSIEYIAMIIVGGLGSILGSIIGAVFLTVMPDIIKGGADILGRQLPFMQGLYDEEWNVAAFGLLIMIFLIAEPTGLSGIWTRIKTSFRNWPFTY</sequence>
<protein>
    <submittedName>
        <fullName evidence="7">Branched-chain amino acid ABC transporter permease</fullName>
    </submittedName>
</protein>
<feature type="transmembrane region" description="Helical" evidence="6">
    <location>
        <begin position="97"/>
        <end position="117"/>
    </location>
</feature>
<accession>A0A7C4ETJ5</accession>
<dbReference type="InterPro" id="IPR043428">
    <property type="entry name" value="LivM-like"/>
</dbReference>
<evidence type="ECO:0000256" key="4">
    <source>
        <dbReference type="ARBA" id="ARBA00022989"/>
    </source>
</evidence>